<reference evidence="3" key="1">
    <citation type="submission" date="2023-06" db="EMBL/GenBank/DDBJ databases">
        <title>Gycomyces niveus sp.nov., a novel actinomycete isolated from soil in Shouguang.</title>
        <authorList>
            <person name="Yang X."/>
            <person name="Zhao J."/>
        </authorList>
    </citation>
    <scope>NUCLEOTIDE SEQUENCE</scope>
    <source>
        <strain evidence="3">NEAU C2</strain>
    </source>
</reference>
<keyword evidence="2" id="KW-0472">Membrane</keyword>
<proteinExistence type="predicted"/>
<feature type="transmembrane region" description="Helical" evidence="2">
    <location>
        <begin position="327"/>
        <end position="344"/>
    </location>
</feature>
<evidence type="ECO:0000313" key="4">
    <source>
        <dbReference type="Proteomes" id="UP001171902"/>
    </source>
</evidence>
<sequence>MTYIPPERDDALDQTRQLEFTPPPMPTTGDGGPVDPFAGQGPEAAAPAEPAATRDRVLFQFIWEAILLLLTLNALFMVYRDEDALFGDEFGTLVDALDPHALYLTPVLLAALAIGLSLRLGAVNLAVPAVAITVGWIAGPVDANLWVHAGFVAAAAVVAALVYVLLVAVFRVPPWFAGLALAAAFMASAQALERLSESRVADSVAMWDPPNGVYVFAGAAVLAVAGGLIGLVPGVRDGFSAVKRMADGGERGAGAVFLLLGGTVLSMLLAAGAGFLMFAYTLAPTTEPTSLGFGPYGFGSAGVDLQLLAFVAALLGGTSLWGRRGGVLGTVLAVLAVWAGMVLWNHDMTAAGEASWQDDYAPLIDVGILFVAVFVSFALDRLGQPKDAVDPDEGVYTQEMRPFEPTSNGPEGTGLFEPTLPDANAHQR</sequence>
<evidence type="ECO:0000313" key="3">
    <source>
        <dbReference type="EMBL" id="MDN3240630.1"/>
    </source>
</evidence>
<dbReference type="EMBL" id="JAUEMJ010000003">
    <property type="protein sequence ID" value="MDN3240630.1"/>
    <property type="molecule type" value="Genomic_DNA"/>
</dbReference>
<dbReference type="RefSeq" id="WP_289957550.1">
    <property type="nucleotide sequence ID" value="NZ_JAUEMJ010000003.1"/>
</dbReference>
<feature type="transmembrane region" description="Helical" evidence="2">
    <location>
        <begin position="145"/>
        <end position="168"/>
    </location>
</feature>
<feature type="transmembrane region" description="Helical" evidence="2">
    <location>
        <begin position="175"/>
        <end position="192"/>
    </location>
</feature>
<feature type="transmembrane region" description="Helical" evidence="2">
    <location>
        <begin position="293"/>
        <end position="315"/>
    </location>
</feature>
<protein>
    <recommendedName>
        <fullName evidence="5">ABC transporter permease</fullName>
    </recommendedName>
</protein>
<evidence type="ECO:0000256" key="1">
    <source>
        <dbReference type="SAM" id="MobiDB-lite"/>
    </source>
</evidence>
<evidence type="ECO:0008006" key="5">
    <source>
        <dbReference type="Google" id="ProtNLM"/>
    </source>
</evidence>
<keyword evidence="4" id="KW-1185">Reference proteome</keyword>
<keyword evidence="2" id="KW-0812">Transmembrane</keyword>
<gene>
    <name evidence="3" type="ORF">QWI33_12900</name>
</gene>
<feature type="transmembrane region" description="Helical" evidence="2">
    <location>
        <begin position="360"/>
        <end position="379"/>
    </location>
</feature>
<keyword evidence="2" id="KW-1133">Transmembrane helix</keyword>
<comment type="caution">
    <text evidence="3">The sequence shown here is derived from an EMBL/GenBank/DDBJ whole genome shotgun (WGS) entry which is preliminary data.</text>
</comment>
<name>A0ABT7YPV9_9ACTN</name>
<evidence type="ECO:0000256" key="2">
    <source>
        <dbReference type="SAM" id="Phobius"/>
    </source>
</evidence>
<feature type="transmembrane region" description="Helical" evidence="2">
    <location>
        <begin position="100"/>
        <end position="118"/>
    </location>
</feature>
<feature type="transmembrane region" description="Helical" evidence="2">
    <location>
        <begin position="212"/>
        <end position="235"/>
    </location>
</feature>
<accession>A0ABT7YPV9</accession>
<feature type="transmembrane region" description="Helical" evidence="2">
    <location>
        <begin position="256"/>
        <end position="281"/>
    </location>
</feature>
<organism evidence="3 4">
    <name type="scientific">Glycomyces tritici</name>
    <dbReference type="NCBI Taxonomy" id="2665176"/>
    <lineage>
        <taxon>Bacteria</taxon>
        <taxon>Bacillati</taxon>
        <taxon>Actinomycetota</taxon>
        <taxon>Actinomycetes</taxon>
        <taxon>Glycomycetales</taxon>
        <taxon>Glycomycetaceae</taxon>
        <taxon>Glycomyces</taxon>
    </lineage>
</organism>
<dbReference type="Proteomes" id="UP001171902">
    <property type="component" value="Unassembled WGS sequence"/>
</dbReference>
<feature type="region of interest" description="Disordered" evidence="1">
    <location>
        <begin position="388"/>
        <end position="428"/>
    </location>
</feature>
<feature type="compositionally biased region" description="Basic and acidic residues" evidence="1">
    <location>
        <begin position="1"/>
        <end position="13"/>
    </location>
</feature>
<feature type="transmembrane region" description="Helical" evidence="2">
    <location>
        <begin position="123"/>
        <end position="139"/>
    </location>
</feature>
<feature type="region of interest" description="Disordered" evidence="1">
    <location>
        <begin position="1"/>
        <end position="46"/>
    </location>
</feature>
<feature type="transmembrane region" description="Helical" evidence="2">
    <location>
        <begin position="61"/>
        <end position="80"/>
    </location>
</feature>